<feature type="domain" description="TATA element modulatory factor 1 TATA binding" evidence="6">
    <location>
        <begin position="764"/>
        <end position="876"/>
    </location>
</feature>
<feature type="compositionally biased region" description="Low complexity" evidence="5">
    <location>
        <begin position="411"/>
        <end position="427"/>
    </location>
</feature>
<gene>
    <name evidence="7" type="ORF">ASPWEDRAFT_36623</name>
</gene>
<feature type="compositionally biased region" description="Polar residues" evidence="5">
    <location>
        <begin position="57"/>
        <end position="81"/>
    </location>
</feature>
<comment type="subcellular location">
    <subcellularLocation>
        <location evidence="1">Golgi apparatus</location>
    </subcellularLocation>
</comment>
<feature type="compositionally biased region" description="Basic and acidic residues" evidence="5">
    <location>
        <begin position="82"/>
        <end position="92"/>
    </location>
</feature>
<evidence type="ECO:0000256" key="1">
    <source>
        <dbReference type="ARBA" id="ARBA00004555"/>
    </source>
</evidence>
<dbReference type="RefSeq" id="XP_040692601.1">
    <property type="nucleotide sequence ID" value="XM_040834503.1"/>
</dbReference>
<feature type="region of interest" description="Disordered" evidence="5">
    <location>
        <begin position="34"/>
        <end position="259"/>
    </location>
</feature>
<dbReference type="GO" id="GO:0005783">
    <property type="term" value="C:endoplasmic reticulum"/>
    <property type="evidence" value="ECO:0007669"/>
    <property type="project" value="TreeGrafter"/>
</dbReference>
<feature type="compositionally biased region" description="Polar residues" evidence="5">
    <location>
        <begin position="125"/>
        <end position="141"/>
    </location>
</feature>
<feature type="compositionally biased region" description="Basic and acidic residues" evidence="5">
    <location>
        <begin position="173"/>
        <end position="182"/>
    </location>
</feature>
<evidence type="ECO:0000256" key="2">
    <source>
        <dbReference type="ARBA" id="ARBA00023034"/>
    </source>
</evidence>
<protein>
    <recommendedName>
        <fullName evidence="6">TATA element modulatory factor 1 TATA binding domain-containing protein</fullName>
    </recommendedName>
</protein>
<feature type="compositionally biased region" description="Basic and acidic residues" evidence="5">
    <location>
        <begin position="490"/>
        <end position="501"/>
    </location>
</feature>
<dbReference type="OrthoDB" id="74178at2759"/>
<dbReference type="AlphaFoldDB" id="A0A1L9RVH2"/>
<feature type="coiled-coil region" evidence="4">
    <location>
        <begin position="776"/>
        <end position="876"/>
    </location>
</feature>
<feature type="compositionally biased region" description="Basic and acidic residues" evidence="5">
    <location>
        <begin position="446"/>
        <end position="461"/>
    </location>
</feature>
<feature type="compositionally biased region" description="Low complexity" evidence="5">
    <location>
        <begin position="106"/>
        <end position="116"/>
    </location>
</feature>
<evidence type="ECO:0000313" key="7">
    <source>
        <dbReference type="EMBL" id="OJJ38925.1"/>
    </source>
</evidence>
<dbReference type="VEuPathDB" id="FungiDB:ASPWEDRAFT_36623"/>
<dbReference type="GeneID" id="63750351"/>
<keyword evidence="2" id="KW-0333">Golgi apparatus</keyword>
<dbReference type="Pfam" id="PF12325">
    <property type="entry name" value="TMF_TATA_bd"/>
    <property type="match status" value="1"/>
</dbReference>
<reference evidence="8" key="1">
    <citation type="journal article" date="2017" name="Genome Biol.">
        <title>Comparative genomics reveals high biological diversity and specific adaptations in the industrially and medically important fungal genus Aspergillus.</title>
        <authorList>
            <person name="de Vries R.P."/>
            <person name="Riley R."/>
            <person name="Wiebenga A."/>
            <person name="Aguilar-Osorio G."/>
            <person name="Amillis S."/>
            <person name="Uchima C.A."/>
            <person name="Anderluh G."/>
            <person name="Asadollahi M."/>
            <person name="Askin M."/>
            <person name="Barry K."/>
            <person name="Battaglia E."/>
            <person name="Bayram O."/>
            <person name="Benocci T."/>
            <person name="Braus-Stromeyer S.A."/>
            <person name="Caldana C."/>
            <person name="Canovas D."/>
            <person name="Cerqueira G.C."/>
            <person name="Chen F."/>
            <person name="Chen W."/>
            <person name="Choi C."/>
            <person name="Clum A."/>
            <person name="Dos Santos R.A."/>
            <person name="Damasio A.R."/>
            <person name="Diallinas G."/>
            <person name="Emri T."/>
            <person name="Fekete E."/>
            <person name="Flipphi M."/>
            <person name="Freyberg S."/>
            <person name="Gallo A."/>
            <person name="Gournas C."/>
            <person name="Habgood R."/>
            <person name="Hainaut M."/>
            <person name="Harispe M.L."/>
            <person name="Henrissat B."/>
            <person name="Hilden K.S."/>
            <person name="Hope R."/>
            <person name="Hossain A."/>
            <person name="Karabika E."/>
            <person name="Karaffa L."/>
            <person name="Karanyi Z."/>
            <person name="Krasevec N."/>
            <person name="Kuo A."/>
            <person name="Kusch H."/>
            <person name="LaButti K."/>
            <person name="Lagendijk E.L."/>
            <person name="Lapidus A."/>
            <person name="Levasseur A."/>
            <person name="Lindquist E."/>
            <person name="Lipzen A."/>
            <person name="Logrieco A.F."/>
            <person name="MacCabe A."/>
            <person name="Maekelae M.R."/>
            <person name="Malavazi I."/>
            <person name="Melin P."/>
            <person name="Meyer V."/>
            <person name="Mielnichuk N."/>
            <person name="Miskei M."/>
            <person name="Molnar A.P."/>
            <person name="Mule G."/>
            <person name="Ngan C.Y."/>
            <person name="Orejas M."/>
            <person name="Orosz E."/>
            <person name="Ouedraogo J.P."/>
            <person name="Overkamp K.M."/>
            <person name="Park H.-S."/>
            <person name="Perrone G."/>
            <person name="Piumi F."/>
            <person name="Punt P.J."/>
            <person name="Ram A.F."/>
            <person name="Ramon A."/>
            <person name="Rauscher S."/>
            <person name="Record E."/>
            <person name="Riano-Pachon D.M."/>
            <person name="Robert V."/>
            <person name="Roehrig J."/>
            <person name="Ruller R."/>
            <person name="Salamov A."/>
            <person name="Salih N.S."/>
            <person name="Samson R.A."/>
            <person name="Sandor E."/>
            <person name="Sanguinetti M."/>
            <person name="Schuetze T."/>
            <person name="Sepcic K."/>
            <person name="Shelest E."/>
            <person name="Sherlock G."/>
            <person name="Sophianopoulou V."/>
            <person name="Squina F.M."/>
            <person name="Sun H."/>
            <person name="Susca A."/>
            <person name="Todd R.B."/>
            <person name="Tsang A."/>
            <person name="Unkles S.E."/>
            <person name="van de Wiele N."/>
            <person name="van Rossen-Uffink D."/>
            <person name="Oliveira J.V."/>
            <person name="Vesth T.C."/>
            <person name="Visser J."/>
            <person name="Yu J.-H."/>
            <person name="Zhou M."/>
            <person name="Andersen M.R."/>
            <person name="Archer D.B."/>
            <person name="Baker S.E."/>
            <person name="Benoit I."/>
            <person name="Brakhage A.A."/>
            <person name="Braus G.H."/>
            <person name="Fischer R."/>
            <person name="Frisvad J.C."/>
            <person name="Goldman G.H."/>
            <person name="Houbraken J."/>
            <person name="Oakley B."/>
            <person name="Pocsi I."/>
            <person name="Scazzocchio C."/>
            <person name="Seiboth B."/>
            <person name="vanKuyk P.A."/>
            <person name="Wortman J."/>
            <person name="Dyer P.S."/>
            <person name="Grigoriev I.V."/>
        </authorList>
    </citation>
    <scope>NUCLEOTIDE SEQUENCE [LARGE SCALE GENOMIC DNA]</scope>
    <source>
        <strain evidence="8">DTO 134E9</strain>
    </source>
</reference>
<sequence>MAQNSQGSKPKWKVGSFLQQAVAGVESRLDLILSEEDEKNQQQAKAAAAARAKQAESPGNQTGASNSKPTSGTVSRNSSNARKNDRLQERLARAMVNKSNATGNTASQPSSAQASSPPSPVPSNDARSSLDVESNGGSSRRNTQELSRDSVYLEEDPSTIPRASHDSGISSRNSKEIAKEDDTPPQDTTVEDKTDRAHEDESSIKSETDEPESSRASKDLTQTTVDVSPEDPQSESNDREEVAKLKANHKVAESNWQEETHGYIERIDALQSKLKYLAKEAAESAKNAARTADPGSTEKQLREKDEKIALLLEEGQKLSKSEMDHRTALKKLRQQLIENTRTQTEDKKKTDKLEKDIASLEARVKRAEAAEKRANESLSSQTKVSRDLDAVTSERNALSQTVSEMKAQLARAVSRAEAAEAKAQSDALEQEKQRTTQLEEELSSSKVEHDLSEENLRREVGDLQQSIEQEKEKSRMLEAELKNEQSVLESKMESLRSRAEEASSGATGDAQAKLLRQIETLQTQYAVASENWQTLEGSLLSRLATVEKERDDVARREGDMRRKIREVNLKAKKAEEELETARETEHDLQSKLEECMQELQKTEQRLKKASDDLVSAQKDLVEQKKASDAVWTQKLEEERAKWREQMLPPAGFLQQSRTESPVALNRRNLDTAGSFSDYRPTSRRSSVLPTSPDIGTPPRQNSFTQGTLSPPAANGVMNTSMMEPPSIAFEQDDFLSRSGTPFAPSVYGANQTHHSRGINDIISESTVGAGPSVQLVERMSATVRRLESERAASKDELARITSQRDEARNQVVDLMRETEENKSSGARVHELESRIEELDQRYQTTLEMLGEKSEQVEELEADIADLKRIYRELVDSTMK</sequence>
<dbReference type="PANTHER" id="PTHR46515:SF1">
    <property type="entry name" value="TATA ELEMENT MODULATORY FACTOR"/>
    <property type="match status" value="1"/>
</dbReference>
<feature type="region of interest" description="Disordered" evidence="5">
    <location>
        <begin position="284"/>
        <end position="303"/>
    </location>
</feature>
<dbReference type="STRING" id="1073089.A0A1L9RVH2"/>
<dbReference type="Pfam" id="PF12329">
    <property type="entry name" value="TMF_DNA_bd"/>
    <property type="match status" value="1"/>
</dbReference>
<feature type="compositionally biased region" description="Low complexity" evidence="5">
    <location>
        <begin position="41"/>
        <end position="52"/>
    </location>
</feature>
<feature type="compositionally biased region" description="Basic and acidic residues" evidence="5">
    <location>
        <begin position="190"/>
        <end position="218"/>
    </location>
</feature>
<organism evidence="7 8">
    <name type="scientific">Aspergillus wentii DTO 134E9</name>
    <dbReference type="NCBI Taxonomy" id="1073089"/>
    <lineage>
        <taxon>Eukaryota</taxon>
        <taxon>Fungi</taxon>
        <taxon>Dikarya</taxon>
        <taxon>Ascomycota</taxon>
        <taxon>Pezizomycotina</taxon>
        <taxon>Eurotiomycetes</taxon>
        <taxon>Eurotiomycetidae</taxon>
        <taxon>Eurotiales</taxon>
        <taxon>Aspergillaceae</taxon>
        <taxon>Aspergillus</taxon>
        <taxon>Aspergillus subgen. Cremei</taxon>
    </lineage>
</organism>
<dbReference type="Proteomes" id="UP000184383">
    <property type="component" value="Unassembled WGS sequence"/>
</dbReference>
<dbReference type="PANTHER" id="PTHR46515">
    <property type="entry name" value="TATA ELEMENT MODULATORY FACTOR TMF1"/>
    <property type="match status" value="1"/>
</dbReference>
<dbReference type="InterPro" id="IPR022091">
    <property type="entry name" value="TMF_TATA-bd"/>
</dbReference>
<feature type="coiled-coil region" evidence="4">
    <location>
        <begin position="557"/>
        <end position="626"/>
    </location>
</feature>
<feature type="region of interest" description="Disordered" evidence="5">
    <location>
        <begin position="367"/>
        <end position="395"/>
    </location>
</feature>
<feature type="region of interest" description="Disordered" evidence="5">
    <location>
        <begin position="411"/>
        <end position="508"/>
    </location>
</feature>
<feature type="compositionally biased region" description="Polar residues" evidence="5">
    <location>
        <begin position="698"/>
        <end position="707"/>
    </location>
</feature>
<feature type="compositionally biased region" description="Basic and acidic residues" evidence="5">
    <location>
        <begin position="468"/>
        <end position="483"/>
    </location>
</feature>
<dbReference type="InterPro" id="IPR022092">
    <property type="entry name" value="TMF_DNA-bd"/>
</dbReference>
<evidence type="ECO:0000256" key="3">
    <source>
        <dbReference type="ARBA" id="ARBA00023054"/>
    </source>
</evidence>
<dbReference type="InterPro" id="IPR052602">
    <property type="entry name" value="Growth_transcription_reg"/>
</dbReference>
<dbReference type="GO" id="GO:0005794">
    <property type="term" value="C:Golgi apparatus"/>
    <property type="evidence" value="ECO:0007669"/>
    <property type="project" value="UniProtKB-SubCell"/>
</dbReference>
<evidence type="ECO:0000256" key="4">
    <source>
        <dbReference type="SAM" id="Coils"/>
    </source>
</evidence>
<dbReference type="EMBL" id="KV878210">
    <property type="protein sequence ID" value="OJJ38925.1"/>
    <property type="molecule type" value="Genomic_DNA"/>
</dbReference>
<feature type="region of interest" description="Disordered" evidence="5">
    <location>
        <begin position="671"/>
        <end position="707"/>
    </location>
</feature>
<name>A0A1L9RVH2_ASPWE</name>
<evidence type="ECO:0000259" key="6">
    <source>
        <dbReference type="Pfam" id="PF12325"/>
    </source>
</evidence>
<accession>A0A1L9RVH2</accession>
<proteinExistence type="predicted"/>
<evidence type="ECO:0000313" key="8">
    <source>
        <dbReference type="Proteomes" id="UP000184383"/>
    </source>
</evidence>
<evidence type="ECO:0000256" key="5">
    <source>
        <dbReference type="SAM" id="MobiDB-lite"/>
    </source>
</evidence>
<keyword evidence="3 4" id="KW-0175">Coiled coil</keyword>
<keyword evidence="8" id="KW-1185">Reference proteome</keyword>